<dbReference type="PANTHER" id="PTHR45624">
    <property type="entry name" value="MITOCHONDRIAL BASIC AMINO ACIDS TRANSPORTER-RELATED"/>
    <property type="match status" value="1"/>
</dbReference>
<comment type="caution">
    <text evidence="11">The sequence shown here is derived from an EMBL/GenBank/DDBJ whole genome shotgun (WGS) entry which is preliminary data.</text>
</comment>
<evidence type="ECO:0000256" key="1">
    <source>
        <dbReference type="ARBA" id="ARBA00004225"/>
    </source>
</evidence>
<dbReference type="PROSITE" id="PS50920">
    <property type="entry name" value="SOLCAR"/>
    <property type="match status" value="1"/>
</dbReference>
<dbReference type="AlphaFoldDB" id="A0A7J6MTW7"/>
<dbReference type="InterPro" id="IPR018108">
    <property type="entry name" value="MCP_transmembrane"/>
</dbReference>
<feature type="region of interest" description="Disordered" evidence="10">
    <location>
        <begin position="650"/>
        <end position="683"/>
    </location>
</feature>
<evidence type="ECO:0000256" key="3">
    <source>
        <dbReference type="ARBA" id="ARBA00022448"/>
    </source>
</evidence>
<sequence length="683" mass="73218">MSEVGRLVGSGSAFREGMWSLGCGVLYGGTSVIMGHPLDTIKTKMQAQPQFQSAGMLRTFRTTILDHGVHGLYRGFLPPFIGSLMFRSLQFASYGVVFASLKDTWFEHTKLGGFLEPRVLVGGLASGLSRAVVEAPLELMKTRRQLGSSYSARELTLGFSATTARNVLLLGNFFVIAEAFQAKSPEFFGAHPFLKGGIAATLAWCIVWPLDVVKSQIQAGHRQTAGMATLLWQCARNDEEATAVCTDCNRRFHPECAGMSQEEASTLMLPCDRWQCKDCKTCAQCGGSLTVGSTRVIEIGRICQNCAHSADDDGHCGSPGPKKPGIFGSWSQLGMAIGAAAWALVGTVTGAGAMAFRRYSNIVTACTKAVGLCRGAALNHTNKKFRIAITGATSGVGRAVTEILSRYQPQVSLVRLEACREEDSAVRELSQMWFAAEESLPEGFDAVIHNAGIMLPKEKVIQTNLVGPVVMTEALLKARAEANVRRALRMVYVSSRLQKKSLLATADDVVDVLGNPSSTTQYADSKRAVLSYVASKSGDPNRDPTTKFVACTPGFCNTNLGAPFLPGPLFGGLAPLRWLMLRDSTEGAVGVLKALLDERVENGDFVDSDNGITPQALLRGCQSLGISSVADDESADSRSATAFNTEINRKVSAASSDCQSSIGNSSPRSRKGRKRRPSTCKAH</sequence>
<dbReference type="GO" id="GO:0031966">
    <property type="term" value="C:mitochondrial membrane"/>
    <property type="evidence" value="ECO:0007669"/>
    <property type="project" value="UniProtKB-SubCell"/>
</dbReference>
<name>A0A7J6MTW7_PERCH</name>
<gene>
    <name evidence="11" type="ORF">FOL47_008343</name>
</gene>
<dbReference type="Gene3D" id="1.50.40.10">
    <property type="entry name" value="Mitochondrial carrier domain"/>
    <property type="match status" value="1"/>
</dbReference>
<feature type="compositionally biased region" description="Polar residues" evidence="10">
    <location>
        <begin position="653"/>
        <end position="664"/>
    </location>
</feature>
<dbReference type="InterPro" id="IPR023395">
    <property type="entry name" value="MCP_dom_sf"/>
</dbReference>
<evidence type="ECO:0000256" key="10">
    <source>
        <dbReference type="SAM" id="MobiDB-lite"/>
    </source>
</evidence>
<keyword evidence="8 9" id="KW-0472">Membrane</keyword>
<keyword evidence="3" id="KW-0813">Transport</keyword>
<dbReference type="Gene3D" id="3.40.50.720">
    <property type="entry name" value="NAD(P)-binding Rossmann-like Domain"/>
    <property type="match status" value="1"/>
</dbReference>
<evidence type="ECO:0000256" key="5">
    <source>
        <dbReference type="ARBA" id="ARBA00022737"/>
    </source>
</evidence>
<evidence type="ECO:0000256" key="9">
    <source>
        <dbReference type="PROSITE-ProRule" id="PRU00282"/>
    </source>
</evidence>
<evidence type="ECO:0000256" key="6">
    <source>
        <dbReference type="ARBA" id="ARBA00022989"/>
    </source>
</evidence>
<evidence type="ECO:0000256" key="7">
    <source>
        <dbReference type="ARBA" id="ARBA00023128"/>
    </source>
</evidence>
<reference evidence="11 12" key="1">
    <citation type="submission" date="2020-04" db="EMBL/GenBank/DDBJ databases">
        <title>Perkinsus chesapeaki whole genome sequence.</title>
        <authorList>
            <person name="Bogema D.R."/>
        </authorList>
    </citation>
    <scope>NUCLEOTIDE SEQUENCE [LARGE SCALE GENOMIC DNA]</scope>
    <source>
        <strain evidence="11">ATCC PRA-425</strain>
    </source>
</reference>
<keyword evidence="7" id="KW-0496">Mitochondrion</keyword>
<keyword evidence="12" id="KW-1185">Reference proteome</keyword>
<dbReference type="PANTHER" id="PTHR45624:SF58">
    <property type="entry name" value="CARRIER PROTEIN, PUTATIVE-RELATED"/>
    <property type="match status" value="1"/>
</dbReference>
<dbReference type="Pfam" id="PF00153">
    <property type="entry name" value="Mito_carr"/>
    <property type="match status" value="2"/>
</dbReference>
<feature type="compositionally biased region" description="Basic residues" evidence="10">
    <location>
        <begin position="668"/>
        <end position="683"/>
    </location>
</feature>
<dbReference type="SUPFAM" id="SSF103506">
    <property type="entry name" value="Mitochondrial carrier"/>
    <property type="match status" value="1"/>
</dbReference>
<accession>A0A7J6MTW7</accession>
<dbReference type="InterPro" id="IPR013083">
    <property type="entry name" value="Znf_RING/FYVE/PHD"/>
</dbReference>
<dbReference type="GO" id="GO:0000064">
    <property type="term" value="F:L-ornithine transmembrane transporter activity"/>
    <property type="evidence" value="ECO:0007669"/>
    <property type="project" value="TreeGrafter"/>
</dbReference>
<keyword evidence="5" id="KW-0677">Repeat</keyword>
<dbReference type="InterPro" id="IPR011011">
    <property type="entry name" value="Znf_FYVE_PHD"/>
</dbReference>
<dbReference type="InterPro" id="IPR036291">
    <property type="entry name" value="NAD(P)-bd_dom_sf"/>
</dbReference>
<keyword evidence="6" id="KW-1133">Transmembrane helix</keyword>
<proteinExistence type="inferred from homology"/>
<evidence type="ECO:0000256" key="8">
    <source>
        <dbReference type="ARBA" id="ARBA00023136"/>
    </source>
</evidence>
<keyword evidence="4 9" id="KW-0812">Transmembrane</keyword>
<dbReference type="SUPFAM" id="SSF51735">
    <property type="entry name" value="NAD(P)-binding Rossmann-fold domains"/>
    <property type="match status" value="1"/>
</dbReference>
<protein>
    <submittedName>
        <fullName evidence="11">Uncharacterized protein</fullName>
    </submittedName>
</protein>
<dbReference type="EMBL" id="JAAPAO010000053">
    <property type="protein sequence ID" value="KAF4675032.1"/>
    <property type="molecule type" value="Genomic_DNA"/>
</dbReference>
<evidence type="ECO:0000313" key="11">
    <source>
        <dbReference type="EMBL" id="KAF4675032.1"/>
    </source>
</evidence>
<evidence type="ECO:0000313" key="12">
    <source>
        <dbReference type="Proteomes" id="UP000591131"/>
    </source>
</evidence>
<dbReference type="SUPFAM" id="SSF57903">
    <property type="entry name" value="FYVE/PHD zinc finger"/>
    <property type="match status" value="1"/>
</dbReference>
<feature type="repeat" description="Solcar" evidence="9">
    <location>
        <begin position="15"/>
        <end position="100"/>
    </location>
</feature>
<dbReference type="GO" id="GO:1990575">
    <property type="term" value="P:mitochondrial L-ornithine transmembrane transport"/>
    <property type="evidence" value="ECO:0007669"/>
    <property type="project" value="TreeGrafter"/>
</dbReference>
<dbReference type="PRINTS" id="PR00081">
    <property type="entry name" value="GDHRDH"/>
</dbReference>
<dbReference type="InterPro" id="IPR050567">
    <property type="entry name" value="Mitochondrial_Carrier"/>
</dbReference>
<comment type="similarity">
    <text evidence="2">Belongs to the mitochondrial carrier (TC 2.A.29) family.</text>
</comment>
<dbReference type="Gene3D" id="3.30.40.10">
    <property type="entry name" value="Zinc/RING finger domain, C3HC4 (zinc finger)"/>
    <property type="match status" value="1"/>
</dbReference>
<dbReference type="InterPro" id="IPR002347">
    <property type="entry name" value="SDR_fam"/>
</dbReference>
<evidence type="ECO:0000256" key="4">
    <source>
        <dbReference type="ARBA" id="ARBA00022692"/>
    </source>
</evidence>
<organism evidence="11 12">
    <name type="scientific">Perkinsus chesapeaki</name>
    <name type="common">Clam parasite</name>
    <name type="synonym">Perkinsus andrewsi</name>
    <dbReference type="NCBI Taxonomy" id="330153"/>
    <lineage>
        <taxon>Eukaryota</taxon>
        <taxon>Sar</taxon>
        <taxon>Alveolata</taxon>
        <taxon>Perkinsozoa</taxon>
        <taxon>Perkinsea</taxon>
        <taxon>Perkinsida</taxon>
        <taxon>Perkinsidae</taxon>
        <taxon>Perkinsus</taxon>
    </lineage>
</organism>
<dbReference type="Proteomes" id="UP000591131">
    <property type="component" value="Unassembled WGS sequence"/>
</dbReference>
<comment type="subcellular location">
    <subcellularLocation>
        <location evidence="1">Mitochondrion membrane</location>
        <topology evidence="1">Multi-pass membrane protein</topology>
    </subcellularLocation>
</comment>
<dbReference type="OrthoDB" id="14252at2759"/>
<evidence type="ECO:0000256" key="2">
    <source>
        <dbReference type="ARBA" id="ARBA00006375"/>
    </source>
</evidence>